<proteinExistence type="predicted"/>
<gene>
    <name evidence="1" type="ORF">H9824_10480</name>
</gene>
<comment type="caution">
    <text evidence="1">The sequence shown here is derived from an EMBL/GenBank/DDBJ whole genome shotgun (WGS) entry which is preliminary data.</text>
</comment>
<evidence type="ECO:0000313" key="1">
    <source>
        <dbReference type="EMBL" id="HIY89114.1"/>
    </source>
</evidence>
<reference evidence="1" key="1">
    <citation type="journal article" date="2021" name="PeerJ">
        <title>Extensive microbial diversity within the chicken gut microbiome revealed by metagenomics and culture.</title>
        <authorList>
            <person name="Gilroy R."/>
            <person name="Ravi A."/>
            <person name="Getino M."/>
            <person name="Pursley I."/>
            <person name="Horton D.L."/>
            <person name="Alikhan N.F."/>
            <person name="Baker D."/>
            <person name="Gharbi K."/>
            <person name="Hall N."/>
            <person name="Watson M."/>
            <person name="Adriaenssens E.M."/>
            <person name="Foster-Nyarko E."/>
            <person name="Jarju S."/>
            <person name="Secka A."/>
            <person name="Antonio M."/>
            <person name="Oren A."/>
            <person name="Chaudhuri R.R."/>
            <person name="La Ragione R."/>
            <person name="Hildebrand F."/>
            <person name="Pallen M.J."/>
        </authorList>
    </citation>
    <scope>NUCLEOTIDE SEQUENCE</scope>
    <source>
        <strain evidence="1">Gambia2-208</strain>
    </source>
</reference>
<dbReference type="Proteomes" id="UP000886851">
    <property type="component" value="Unassembled WGS sequence"/>
</dbReference>
<organism evidence="1 2">
    <name type="scientific">Candidatus Bacteroides pullicola</name>
    <dbReference type="NCBI Taxonomy" id="2838475"/>
    <lineage>
        <taxon>Bacteria</taxon>
        <taxon>Pseudomonadati</taxon>
        <taxon>Bacteroidota</taxon>
        <taxon>Bacteroidia</taxon>
        <taxon>Bacteroidales</taxon>
        <taxon>Bacteroidaceae</taxon>
        <taxon>Bacteroides</taxon>
    </lineage>
</organism>
<dbReference type="EMBL" id="DXCV01000069">
    <property type="protein sequence ID" value="HIY89114.1"/>
    <property type="molecule type" value="Genomic_DNA"/>
</dbReference>
<name>A0A9D1ZIS4_9BACE</name>
<dbReference type="InterPro" id="IPR025049">
    <property type="entry name" value="Mfa-like_1"/>
</dbReference>
<feature type="non-terminal residue" evidence="1">
    <location>
        <position position="1"/>
    </location>
</feature>
<dbReference type="Pfam" id="PF13149">
    <property type="entry name" value="Mfa_like_1"/>
    <property type="match status" value="1"/>
</dbReference>
<dbReference type="CDD" id="cd13120">
    <property type="entry name" value="BF2867_like_N"/>
    <property type="match status" value="1"/>
</dbReference>
<dbReference type="AlphaFoldDB" id="A0A9D1ZIS4"/>
<dbReference type="InterPro" id="IPR011050">
    <property type="entry name" value="Pectin_lyase_fold/virulence"/>
</dbReference>
<dbReference type="InterPro" id="IPR042278">
    <property type="entry name" value="Mfa-like_1_N"/>
</dbReference>
<sequence>TYPLQIASVTISADGQPQTRLTDEGNTTKWQEGDKIGVRIGDDPETGIYKMDVDVEGRLVGITPIKPVYWKNTTPATVMAWYPLDEEIDFTQQDKGLTYLLKAESVNATYNQSTPIDLTFTHQLAKVRVLLEGEKAQDVEKVYVRSYPKSANNKGELGDREGTADYVPMYKTTYEEKDCWEATLRDGTLQADNSFQVAKAEGKPVQVKLTNDIPIKAGEVYTINISVNPVIPENAEDITNTTGEINDNGDYVVSGERNTTINITGGKPTIYLDGATVSVGSGPAINITNNATPTIYVVGEGNTISSSNGAGIYVEEGSTVTITGSSRNDELTVTGGNARPGIGGYVDDYYSGVDCGDITISNITISANGSGDGQGNASPGIGCVGRATCGTITISNATIYASGINDNDYISPGIGSGFTMTQNPGSIPNVIASNSKIHVHRGSPGSTCDYIGWAVYSTYPSHTAANSAINPGAGSIKSSTVYCYTGNTLDKTVVYDDQGNDTEVTQ</sequence>
<dbReference type="Gene3D" id="2.60.40.2620">
    <property type="entry name" value="Fimbrillin-like"/>
    <property type="match status" value="1"/>
</dbReference>
<reference evidence="1" key="2">
    <citation type="submission" date="2021-04" db="EMBL/GenBank/DDBJ databases">
        <authorList>
            <person name="Gilroy R."/>
        </authorList>
    </citation>
    <scope>NUCLEOTIDE SEQUENCE</scope>
    <source>
        <strain evidence="1">Gambia2-208</strain>
    </source>
</reference>
<protein>
    <submittedName>
        <fullName evidence="1">Fimbrillin family protein</fullName>
    </submittedName>
</protein>
<accession>A0A9D1ZIS4</accession>
<dbReference type="SUPFAM" id="SSF51126">
    <property type="entry name" value="Pectin lyase-like"/>
    <property type="match status" value="1"/>
</dbReference>
<evidence type="ECO:0000313" key="2">
    <source>
        <dbReference type="Proteomes" id="UP000886851"/>
    </source>
</evidence>